<evidence type="ECO:0000313" key="2">
    <source>
        <dbReference type="EMBL" id="MDL5353604.1"/>
    </source>
</evidence>
<organism evidence="2 3">
    <name type="scientific">Proteus faecis</name>
    <dbReference type="NCBI Taxonomy" id="2050967"/>
    <lineage>
        <taxon>Bacteria</taxon>
        <taxon>Pseudomonadati</taxon>
        <taxon>Pseudomonadota</taxon>
        <taxon>Gammaproteobacteria</taxon>
        <taxon>Enterobacterales</taxon>
        <taxon>Morganellaceae</taxon>
        <taxon>Proteus</taxon>
    </lineage>
</organism>
<dbReference type="EMBL" id="JASVWL010000001">
    <property type="protein sequence ID" value="MDL5353604.1"/>
    <property type="molecule type" value="Genomic_DNA"/>
</dbReference>
<evidence type="ECO:0008006" key="4">
    <source>
        <dbReference type="Google" id="ProtNLM"/>
    </source>
</evidence>
<evidence type="ECO:0000256" key="1">
    <source>
        <dbReference type="SAM" id="MobiDB-lite"/>
    </source>
</evidence>
<evidence type="ECO:0000313" key="3">
    <source>
        <dbReference type="Proteomes" id="UP001224739"/>
    </source>
</evidence>
<comment type="caution">
    <text evidence="2">The sequence shown here is derived from an EMBL/GenBank/DDBJ whole genome shotgun (WGS) entry which is preliminary data.</text>
</comment>
<name>A0AAW7CL48_9GAMM</name>
<feature type="compositionally biased region" description="Polar residues" evidence="1">
    <location>
        <begin position="1"/>
        <end position="19"/>
    </location>
</feature>
<proteinExistence type="predicted"/>
<sequence length="332" mass="37884">MDNLTRNQHFISQTEQRSNCIDESKPKDKQRIYKFEIADRENTVVRLTNTEGVKIKKNLSFNDLFSFDVKSSKLRKNLEDFFHKFEMDLGPATDLLISESKLNSGSDVLKGATERVLKAKFMGWIRNPYLIVQTINMYKGLVGMHPTDPLLLAHFSEIRTGKKPHLAEVCTEFRVTSELYFQWLEILFLALMIPPGATKSILESTVEKIVESKGNMGYLIIATFDDIPGCRVALPDTGYLQGTNDPYHNMFLFNLSRSAFASFNVVDLSKQNLVNIPPQIRGKVESFNIKFSAQHHHNDMRLLEFFNGLSTYQANSHIFCADPKIFGVTTIL</sequence>
<feature type="region of interest" description="Disordered" evidence="1">
    <location>
        <begin position="1"/>
        <end position="25"/>
    </location>
</feature>
<gene>
    <name evidence="2" type="ORF">QSH02_01945</name>
</gene>
<reference evidence="2" key="1">
    <citation type="submission" date="2023-06" db="EMBL/GenBank/DDBJ databases">
        <title>Acute promotion of culturable opportunistic pathogens and persistent increase of antibiotic resistance following antibiotic exposure in mouse gut microbiota.</title>
        <authorList>
            <person name="Li L."/>
            <person name="Wang B."/>
            <person name="Sun Y."/>
            <person name="Wang M."/>
            <person name="Xu H."/>
        </authorList>
    </citation>
    <scope>NUCLEOTIDE SEQUENCE</scope>
    <source>
        <strain evidence="2">EPA10_1</strain>
    </source>
</reference>
<dbReference type="GeneID" id="83611247"/>
<dbReference type="AlphaFoldDB" id="A0AAW7CL48"/>
<accession>A0AAW7CL48</accession>
<dbReference type="RefSeq" id="WP_201972818.1">
    <property type="nucleotide sequence ID" value="NZ_JASVWJ010000001.1"/>
</dbReference>
<protein>
    <recommendedName>
        <fullName evidence="4">DUF4238 domain-containing protein</fullName>
    </recommendedName>
</protein>
<dbReference type="Proteomes" id="UP001224739">
    <property type="component" value="Unassembled WGS sequence"/>
</dbReference>